<dbReference type="Proteomes" id="UP000297535">
    <property type="component" value="Unassembled WGS sequence"/>
</dbReference>
<evidence type="ECO:0000313" key="1">
    <source>
        <dbReference type="EMBL" id="TGE01793.1"/>
    </source>
</evidence>
<gene>
    <name evidence="1" type="ORF">EU555_03735</name>
</gene>
<dbReference type="AlphaFoldDB" id="A0A4Z0NVP9"/>
<reference evidence="1 2" key="1">
    <citation type="submission" date="2019-04" db="EMBL/GenBank/DDBJ databases">
        <authorList>
            <person name="Feng G."/>
            <person name="Zhu H."/>
        </authorList>
    </citation>
    <scope>NUCLEOTIDE SEQUENCE [LARGE SCALE GENOMIC DNA]</scope>
    <source>
        <strain evidence="1 2">6HR-1</strain>
    </source>
</reference>
<dbReference type="RefSeq" id="WP_135413107.1">
    <property type="nucleotide sequence ID" value="NZ_SRLB01000002.1"/>
</dbReference>
<proteinExistence type="predicted"/>
<accession>A0A4Z0NVP9</accession>
<protein>
    <submittedName>
        <fullName evidence="1">Uncharacterized protein</fullName>
    </submittedName>
</protein>
<comment type="caution">
    <text evidence="1">The sequence shown here is derived from an EMBL/GenBank/DDBJ whole genome shotgun (WGS) entry which is preliminary data.</text>
</comment>
<organism evidence="1 2">
    <name type="scientific">Methylobacterium nonmethylotrophicum</name>
    <dbReference type="NCBI Taxonomy" id="1141884"/>
    <lineage>
        <taxon>Bacteria</taxon>
        <taxon>Pseudomonadati</taxon>
        <taxon>Pseudomonadota</taxon>
        <taxon>Alphaproteobacteria</taxon>
        <taxon>Hyphomicrobiales</taxon>
        <taxon>Methylobacteriaceae</taxon>
        <taxon>Methylobacterium</taxon>
    </lineage>
</organism>
<evidence type="ECO:0000313" key="2">
    <source>
        <dbReference type="Proteomes" id="UP000297535"/>
    </source>
</evidence>
<dbReference type="EMBL" id="SRLB01000002">
    <property type="protein sequence ID" value="TGE01793.1"/>
    <property type="molecule type" value="Genomic_DNA"/>
</dbReference>
<name>A0A4Z0NVP9_9HYPH</name>
<sequence>MVILKHLSDIEIMKLVELAKSDNFFWKNFKDEERRCMYVYDVNDENAVRILDPISMTREFLAERKIDHSYWPMSQLVIELRGVARQEIKEENSNV</sequence>
<keyword evidence="2" id="KW-1185">Reference proteome</keyword>